<accession>A0A8J3ZBU8</accession>
<dbReference type="Proteomes" id="UP000612585">
    <property type="component" value="Unassembled WGS sequence"/>
</dbReference>
<keyword evidence="2" id="KW-0805">Transcription regulation</keyword>
<evidence type="ECO:0000256" key="4">
    <source>
        <dbReference type="ARBA" id="ARBA00023163"/>
    </source>
</evidence>
<dbReference type="GO" id="GO:0003677">
    <property type="term" value="F:DNA binding"/>
    <property type="evidence" value="ECO:0007669"/>
    <property type="project" value="UniProtKB-KW"/>
</dbReference>
<dbReference type="InterPro" id="IPR016032">
    <property type="entry name" value="Sig_transdc_resp-reg_C-effctor"/>
</dbReference>
<gene>
    <name evidence="8" type="ORF">Vau01_086120</name>
</gene>
<evidence type="ECO:0000313" key="9">
    <source>
        <dbReference type="Proteomes" id="UP000612585"/>
    </source>
</evidence>
<feature type="region of interest" description="Disordered" evidence="5">
    <location>
        <begin position="255"/>
        <end position="276"/>
    </location>
</feature>
<dbReference type="EMBL" id="BOPG01000063">
    <property type="protein sequence ID" value="GIJ61096.1"/>
    <property type="molecule type" value="Genomic_DNA"/>
</dbReference>
<dbReference type="RefSeq" id="WP_204005833.1">
    <property type="nucleotide sequence ID" value="NZ_BOPG01000063.1"/>
</dbReference>
<dbReference type="Pfam" id="PF13374">
    <property type="entry name" value="TPR_10"/>
    <property type="match status" value="1"/>
</dbReference>
<dbReference type="SMART" id="SM00862">
    <property type="entry name" value="Trans_reg_C"/>
    <property type="match status" value="1"/>
</dbReference>
<keyword evidence="4" id="KW-0804">Transcription</keyword>
<dbReference type="PRINTS" id="PR00364">
    <property type="entry name" value="DISEASERSIST"/>
</dbReference>
<dbReference type="AlphaFoldDB" id="A0A8J3ZBU8"/>
<dbReference type="InterPro" id="IPR011990">
    <property type="entry name" value="TPR-like_helical_dom_sf"/>
</dbReference>
<protein>
    <submittedName>
        <fullName evidence="8">SARP family transcriptional regulator</fullName>
    </submittedName>
</protein>
<evidence type="ECO:0000256" key="1">
    <source>
        <dbReference type="ARBA" id="ARBA00005820"/>
    </source>
</evidence>
<dbReference type="GO" id="GO:0000160">
    <property type="term" value="P:phosphorelay signal transduction system"/>
    <property type="evidence" value="ECO:0007669"/>
    <property type="project" value="InterPro"/>
</dbReference>
<dbReference type="SUPFAM" id="SSF48452">
    <property type="entry name" value="TPR-like"/>
    <property type="match status" value="3"/>
</dbReference>
<dbReference type="InterPro" id="IPR041664">
    <property type="entry name" value="AAA_16"/>
</dbReference>
<evidence type="ECO:0000259" key="6">
    <source>
        <dbReference type="SMART" id="SM00862"/>
    </source>
</evidence>
<dbReference type="Gene3D" id="1.10.10.10">
    <property type="entry name" value="Winged helix-like DNA-binding domain superfamily/Winged helix DNA-binding domain"/>
    <property type="match status" value="1"/>
</dbReference>
<dbReference type="CDD" id="cd15831">
    <property type="entry name" value="BTAD"/>
    <property type="match status" value="1"/>
</dbReference>
<dbReference type="InterPro" id="IPR027417">
    <property type="entry name" value="P-loop_NTPase"/>
</dbReference>
<dbReference type="GO" id="GO:0006355">
    <property type="term" value="P:regulation of DNA-templated transcription"/>
    <property type="evidence" value="ECO:0007669"/>
    <property type="project" value="InterPro"/>
</dbReference>
<dbReference type="InterPro" id="IPR019734">
    <property type="entry name" value="TPR_rpt"/>
</dbReference>
<comment type="similarity">
    <text evidence="1">Belongs to the AfsR/DnrI/RedD regulatory family.</text>
</comment>
<reference evidence="8" key="1">
    <citation type="submission" date="2021-01" db="EMBL/GenBank/DDBJ databases">
        <title>Whole genome shotgun sequence of Virgisporangium aurantiacum NBRC 16421.</title>
        <authorList>
            <person name="Komaki H."/>
            <person name="Tamura T."/>
        </authorList>
    </citation>
    <scope>NUCLEOTIDE SEQUENCE</scope>
    <source>
        <strain evidence="8">NBRC 16421</strain>
    </source>
</reference>
<dbReference type="InterPro" id="IPR001867">
    <property type="entry name" value="OmpR/PhoB-type_DNA-bd"/>
</dbReference>
<dbReference type="InterPro" id="IPR036388">
    <property type="entry name" value="WH-like_DNA-bd_sf"/>
</dbReference>
<dbReference type="Pfam" id="PF03704">
    <property type="entry name" value="BTAD"/>
    <property type="match status" value="1"/>
</dbReference>
<keyword evidence="9" id="KW-1185">Reference proteome</keyword>
<comment type="caution">
    <text evidence="8">The sequence shown here is derived from an EMBL/GenBank/DDBJ whole genome shotgun (WGS) entry which is preliminary data.</text>
</comment>
<dbReference type="SUPFAM" id="SSF46894">
    <property type="entry name" value="C-terminal effector domain of the bipartite response regulators"/>
    <property type="match status" value="1"/>
</dbReference>
<dbReference type="SMART" id="SM01043">
    <property type="entry name" value="BTAD"/>
    <property type="match status" value="1"/>
</dbReference>
<feature type="domain" description="Bacterial transcriptional activator" evidence="7">
    <location>
        <begin position="101"/>
        <end position="246"/>
    </location>
</feature>
<dbReference type="SUPFAM" id="SSF52540">
    <property type="entry name" value="P-loop containing nucleoside triphosphate hydrolases"/>
    <property type="match status" value="1"/>
</dbReference>
<dbReference type="PANTHER" id="PTHR35807">
    <property type="entry name" value="TRANSCRIPTIONAL REGULATOR REDD-RELATED"/>
    <property type="match status" value="1"/>
</dbReference>
<feature type="domain" description="OmpR/PhoB-type" evidence="6">
    <location>
        <begin position="22"/>
        <end position="94"/>
    </location>
</feature>
<evidence type="ECO:0000256" key="3">
    <source>
        <dbReference type="ARBA" id="ARBA00023125"/>
    </source>
</evidence>
<dbReference type="InterPro" id="IPR005158">
    <property type="entry name" value="BTAD"/>
</dbReference>
<dbReference type="Gene3D" id="3.40.50.300">
    <property type="entry name" value="P-loop containing nucleotide triphosphate hydrolases"/>
    <property type="match status" value="1"/>
</dbReference>
<dbReference type="PANTHER" id="PTHR35807:SF1">
    <property type="entry name" value="TRANSCRIPTIONAL REGULATOR REDD"/>
    <property type="match status" value="1"/>
</dbReference>
<sequence>MGVRETVRWRILGPLAVRDAAGEPVTLRATKLRLLLGVLLLHPGTPMPTSLLIDCLWDGRAPRSARANLHSYVGALRRLATGDRLVRTPDGYQLRVEPGELDAEVFERLVAEGRRALDADDLDTATGRLGAALALWRGDILAGMELPAPLRPLVTRLHEVRLSTTEDRIDALLRGDGHADVVAELIHHVEAHPLRERFQAQLMLALHRGGRTSEALATFRRFRLRLVDELGVEPDPELQRLHRRILAADPTLRVHREPAPGRPTTEPGPVPRTLPPDVADLVGRDDLLRELDNLLPDTGRPPLVVLVGIAGAGKTALAVHWAHRVAKRFPDGLVHVNLLGWSSGTPLTPLAALTRCLWAFGVPARQIPVDADGATARYRTLLAERRVLLVLDNARSAEQVRPLLPTGGDCMTVVTSRDRLTGLVAVDHAHQVTVPPLAHDDAVTLLRGVLGKSADTGLLADLADACGRLPLALRIAAAKCAERPHDELPAYVAAVTAGGRLGELDVDDDPQASVRAAFGLSYRHLARPHRVLFRRLGLVPGYDVTAELAEALVDDGDVTSALETLTAAHMVERHGDRYSLHDLLRAYAGDEARRVDPEPVRAAATGRLCRAYRAGVEGAARLLYAHMLRLPPEPDAPEPRRFADADEARAWLDAELANLVALVQHVGLRPDAWLLADGLRGYFWLRRPMADWLATTSAGLAAATADGDPRALAAMHLSLGQAERSLGHPDRADHHLARALDASERAGWPEMQASVLGHLAVTHAERGEIQPALRLMQQVLDLNRGLGRWASVAVTLGNIGALRYLSGDLHRARIDTAEALRLYGETGNAAGVALTTANLGITTTYLGDHDVARRLLTEGIRRCEQVGDPVGRAMSHYGMARLHGDTGDPAGAVPHAATAAELARDASDPNLHAICTMELALASRAAGGAPDVVERCVAARDGARAAGATYAEGWALVGLARAYRVTGRADLALATAHEAAVLVERAGYRLLAGEAQRVMAEAHLDNGDLPAAATTARAALDRLSASGYRAGARHARELLARTGAI</sequence>
<evidence type="ECO:0000256" key="5">
    <source>
        <dbReference type="SAM" id="MobiDB-lite"/>
    </source>
</evidence>
<evidence type="ECO:0000259" key="7">
    <source>
        <dbReference type="SMART" id="SM01043"/>
    </source>
</evidence>
<name>A0A8J3ZBU8_9ACTN</name>
<dbReference type="SMART" id="SM00028">
    <property type="entry name" value="TPR"/>
    <property type="match status" value="6"/>
</dbReference>
<proteinExistence type="inferred from homology"/>
<dbReference type="Pfam" id="PF13191">
    <property type="entry name" value="AAA_16"/>
    <property type="match status" value="1"/>
</dbReference>
<dbReference type="InterPro" id="IPR051677">
    <property type="entry name" value="AfsR-DnrI-RedD_regulator"/>
</dbReference>
<keyword evidence="3" id="KW-0238">DNA-binding</keyword>
<evidence type="ECO:0000256" key="2">
    <source>
        <dbReference type="ARBA" id="ARBA00023015"/>
    </source>
</evidence>
<organism evidence="8 9">
    <name type="scientific">Virgisporangium aurantiacum</name>
    <dbReference type="NCBI Taxonomy" id="175570"/>
    <lineage>
        <taxon>Bacteria</taxon>
        <taxon>Bacillati</taxon>
        <taxon>Actinomycetota</taxon>
        <taxon>Actinomycetes</taxon>
        <taxon>Micromonosporales</taxon>
        <taxon>Micromonosporaceae</taxon>
        <taxon>Virgisporangium</taxon>
    </lineage>
</organism>
<evidence type="ECO:0000313" key="8">
    <source>
        <dbReference type="EMBL" id="GIJ61096.1"/>
    </source>
</evidence>
<dbReference type="Gene3D" id="1.25.40.10">
    <property type="entry name" value="Tetratricopeptide repeat domain"/>
    <property type="match status" value="3"/>
</dbReference>